<protein>
    <submittedName>
        <fullName evidence="2">Uncharacterized protein</fullName>
    </submittedName>
</protein>
<sequence>MTHESAGPDGRVQEPKAQVRRSPAVYRRRRVVVGVLALLVLVALLGFMGLVWPGLLHAEEPEPVPTVTVTAPAPTPAVKSMQRPEGETAFQGALPSAVLQFALTDLTETEAAEESEATEGWKAAYTDGTDLRVVVTATQWPSADEARSSADALTKAAGKAEASGDVKVGDDVVGQYALTRADAGRRTMTWRNGTAVLQAVGPADVIEEFYRAFPL</sequence>
<evidence type="ECO:0000256" key="1">
    <source>
        <dbReference type="SAM" id="Phobius"/>
    </source>
</evidence>
<dbReference type="EMBL" id="RKQZ01000001">
    <property type="protein sequence ID" value="RPF23027.1"/>
    <property type="molecule type" value="Genomic_DNA"/>
</dbReference>
<reference evidence="2 3" key="1">
    <citation type="submission" date="2018-11" db="EMBL/GenBank/DDBJ databases">
        <title>Sequencing the genomes of 1000 actinobacteria strains.</title>
        <authorList>
            <person name="Klenk H.-P."/>
        </authorList>
    </citation>
    <scope>NUCLEOTIDE SEQUENCE [LARGE SCALE GENOMIC DNA]</scope>
    <source>
        <strain evidence="2 3">DSM 15700</strain>
    </source>
</reference>
<comment type="caution">
    <text evidence="2">The sequence shown here is derived from an EMBL/GenBank/DDBJ whole genome shotgun (WGS) entry which is preliminary data.</text>
</comment>
<dbReference type="RefSeq" id="WP_170177125.1">
    <property type="nucleotide sequence ID" value="NZ_RKQZ01000001.1"/>
</dbReference>
<evidence type="ECO:0000313" key="2">
    <source>
        <dbReference type="EMBL" id="RPF23027.1"/>
    </source>
</evidence>
<gene>
    <name evidence="2" type="ORF">EDD34_3706</name>
</gene>
<accession>A0A3N4YS40</accession>
<dbReference type="AlphaFoldDB" id="A0A3N4YS40"/>
<dbReference type="Proteomes" id="UP000280501">
    <property type="component" value="Unassembled WGS sequence"/>
</dbReference>
<evidence type="ECO:0000313" key="3">
    <source>
        <dbReference type="Proteomes" id="UP000280501"/>
    </source>
</evidence>
<organism evidence="2 3">
    <name type="scientific">Myceligenerans xiligouense</name>
    <dbReference type="NCBI Taxonomy" id="253184"/>
    <lineage>
        <taxon>Bacteria</taxon>
        <taxon>Bacillati</taxon>
        <taxon>Actinomycetota</taxon>
        <taxon>Actinomycetes</taxon>
        <taxon>Micrococcales</taxon>
        <taxon>Promicromonosporaceae</taxon>
        <taxon>Myceligenerans</taxon>
    </lineage>
</organism>
<proteinExistence type="predicted"/>
<keyword evidence="1" id="KW-0472">Membrane</keyword>
<keyword evidence="1" id="KW-0812">Transmembrane</keyword>
<keyword evidence="3" id="KW-1185">Reference proteome</keyword>
<keyword evidence="1" id="KW-1133">Transmembrane helix</keyword>
<name>A0A3N4YS40_9MICO</name>
<feature type="transmembrane region" description="Helical" evidence="1">
    <location>
        <begin position="31"/>
        <end position="55"/>
    </location>
</feature>